<dbReference type="GeneID" id="113868053"/>
<evidence type="ECO:0000256" key="6">
    <source>
        <dbReference type="RuleBase" id="RU363132"/>
    </source>
</evidence>
<dbReference type="PANTHER" id="PTHR10994:SF85">
    <property type="entry name" value="RETICULON-LIKE PROTEIN B9"/>
    <property type="match status" value="1"/>
</dbReference>
<feature type="transmembrane region" description="Helical" evidence="6">
    <location>
        <begin position="68"/>
        <end position="87"/>
    </location>
</feature>
<evidence type="ECO:0000256" key="3">
    <source>
        <dbReference type="ARBA" id="ARBA00022824"/>
    </source>
</evidence>
<evidence type="ECO:0000256" key="2">
    <source>
        <dbReference type="ARBA" id="ARBA00022692"/>
    </source>
</evidence>
<feature type="domain" description="Reticulon" evidence="7">
    <location>
        <begin position="36"/>
        <end position="222"/>
    </location>
</feature>
<evidence type="ECO:0000313" key="8">
    <source>
        <dbReference type="Proteomes" id="UP000694853"/>
    </source>
</evidence>
<dbReference type="Proteomes" id="UP000694853">
    <property type="component" value="Unplaced"/>
</dbReference>
<evidence type="ECO:0000256" key="5">
    <source>
        <dbReference type="ARBA" id="ARBA00023136"/>
    </source>
</evidence>
<reference evidence="8" key="1">
    <citation type="journal article" date="2019" name="Toxins">
        <title>Detection of Abrin-Like and Prepropulchellin-Like Toxin Genes and Transcripts Using Whole Genome Sequencing and Full-Length Transcript Sequencing of Abrus precatorius.</title>
        <authorList>
            <person name="Hovde B.T."/>
            <person name="Daligault H.E."/>
            <person name="Hanschen E.R."/>
            <person name="Kunde Y.A."/>
            <person name="Johnson M.B."/>
            <person name="Starkenburg S.R."/>
            <person name="Johnson S.L."/>
        </authorList>
    </citation>
    <scope>NUCLEOTIDE SEQUENCE [LARGE SCALE GENOMIC DNA]</scope>
</reference>
<evidence type="ECO:0000256" key="4">
    <source>
        <dbReference type="ARBA" id="ARBA00022989"/>
    </source>
</evidence>
<organism evidence="8 9">
    <name type="scientific">Abrus precatorius</name>
    <name type="common">Indian licorice</name>
    <name type="synonym">Glycine abrus</name>
    <dbReference type="NCBI Taxonomy" id="3816"/>
    <lineage>
        <taxon>Eukaryota</taxon>
        <taxon>Viridiplantae</taxon>
        <taxon>Streptophyta</taxon>
        <taxon>Embryophyta</taxon>
        <taxon>Tracheophyta</taxon>
        <taxon>Spermatophyta</taxon>
        <taxon>Magnoliopsida</taxon>
        <taxon>eudicotyledons</taxon>
        <taxon>Gunneridae</taxon>
        <taxon>Pentapetalae</taxon>
        <taxon>rosids</taxon>
        <taxon>fabids</taxon>
        <taxon>Fabales</taxon>
        <taxon>Fabaceae</taxon>
        <taxon>Papilionoideae</taxon>
        <taxon>50 kb inversion clade</taxon>
        <taxon>NPAAA clade</taxon>
        <taxon>indigoferoid/millettioid clade</taxon>
        <taxon>Abreae</taxon>
        <taxon>Abrus</taxon>
    </lineage>
</organism>
<dbReference type="OrthoDB" id="567788at2759"/>
<evidence type="ECO:0000256" key="1">
    <source>
        <dbReference type="ARBA" id="ARBA00004477"/>
    </source>
</evidence>
<dbReference type="PROSITE" id="PS50845">
    <property type="entry name" value="RETICULON"/>
    <property type="match status" value="1"/>
</dbReference>
<name>A0A8B8LV69_ABRPR</name>
<proteinExistence type="predicted"/>
<gene>
    <name evidence="9" type="primary">LOC113868053</name>
</gene>
<evidence type="ECO:0000259" key="7">
    <source>
        <dbReference type="PROSITE" id="PS50845"/>
    </source>
</evidence>
<reference evidence="9" key="2">
    <citation type="submission" date="2025-08" db="UniProtKB">
        <authorList>
            <consortium name="RefSeq"/>
        </authorList>
    </citation>
    <scope>IDENTIFICATION</scope>
    <source>
        <tissue evidence="9">Young leaves</tissue>
    </source>
</reference>
<dbReference type="AlphaFoldDB" id="A0A8B8LV69"/>
<sequence>MAYNTSSDSENEIITTRPKLFGNEKPIHEVLGGGKVADILLWRDKNISAALLVGMTIIWFLFEVAEYNFVTLLCHISITTMLVLFIWSTIADILKWKGPQIPDIILQESFFHDVASILHRRFNQLLPMLLHISCGIDLQLFLLIIVSLYILSVIGTYFSLFNMLYIGLLCMQTLPIVYERYEEDIDNLFGETMLVLRRKYRRFNKNYLNKIPRGPVKEKKTQ</sequence>
<dbReference type="Pfam" id="PF02453">
    <property type="entry name" value="Reticulon"/>
    <property type="match status" value="1"/>
</dbReference>
<comment type="subcellular location">
    <subcellularLocation>
        <location evidence="1 6">Endoplasmic reticulum membrane</location>
        <topology evidence="1 6">Multi-pass membrane protein</topology>
    </subcellularLocation>
</comment>
<dbReference type="InterPro" id="IPR003388">
    <property type="entry name" value="Reticulon"/>
</dbReference>
<accession>A0A8B8LV69</accession>
<dbReference type="InterPro" id="IPR045064">
    <property type="entry name" value="Reticulon-like"/>
</dbReference>
<keyword evidence="4 6" id="KW-1133">Transmembrane helix</keyword>
<keyword evidence="5 6" id="KW-0472">Membrane</keyword>
<keyword evidence="3 6" id="KW-0256">Endoplasmic reticulum</keyword>
<keyword evidence="2 6" id="KW-0812">Transmembrane</keyword>
<evidence type="ECO:0000313" key="9">
    <source>
        <dbReference type="RefSeq" id="XP_027359408.1"/>
    </source>
</evidence>
<dbReference type="PANTHER" id="PTHR10994">
    <property type="entry name" value="RETICULON"/>
    <property type="match status" value="1"/>
</dbReference>
<keyword evidence="8" id="KW-1185">Reference proteome</keyword>
<protein>
    <recommendedName>
        <fullName evidence="6">Reticulon-like protein</fullName>
    </recommendedName>
</protein>
<feature type="transmembrane region" description="Helical" evidence="6">
    <location>
        <begin position="128"/>
        <end position="151"/>
    </location>
</feature>
<dbReference type="GO" id="GO:0009617">
    <property type="term" value="P:response to bacterium"/>
    <property type="evidence" value="ECO:0007669"/>
    <property type="project" value="InterPro"/>
</dbReference>
<feature type="transmembrane region" description="Helical" evidence="6">
    <location>
        <begin position="46"/>
        <end position="62"/>
    </location>
</feature>
<dbReference type="GO" id="GO:0005789">
    <property type="term" value="C:endoplasmic reticulum membrane"/>
    <property type="evidence" value="ECO:0007669"/>
    <property type="project" value="UniProtKB-SubCell"/>
</dbReference>
<dbReference type="RefSeq" id="XP_027359408.1">
    <property type="nucleotide sequence ID" value="XM_027503607.1"/>
</dbReference>
<dbReference type="KEGG" id="aprc:113868053"/>